<gene>
    <name evidence="4" type="ORF">V9T40_009671</name>
</gene>
<feature type="transmembrane region" description="Helical" evidence="3">
    <location>
        <begin position="389"/>
        <end position="414"/>
    </location>
</feature>
<name>A0AAN9TSY5_9HEMI</name>
<dbReference type="AlphaFoldDB" id="A0AAN9TSY5"/>
<dbReference type="InterPro" id="IPR026682">
    <property type="entry name" value="AKT1S1"/>
</dbReference>
<keyword evidence="1" id="KW-0175">Coiled coil</keyword>
<keyword evidence="5" id="KW-1185">Reference proteome</keyword>
<dbReference type="GO" id="GO:0005737">
    <property type="term" value="C:cytoplasm"/>
    <property type="evidence" value="ECO:0007669"/>
    <property type="project" value="TreeGrafter"/>
</dbReference>
<feature type="transmembrane region" description="Helical" evidence="3">
    <location>
        <begin position="194"/>
        <end position="214"/>
    </location>
</feature>
<evidence type="ECO:0000256" key="1">
    <source>
        <dbReference type="SAM" id="Coils"/>
    </source>
</evidence>
<dbReference type="PANTHER" id="PTHR21844:SF2">
    <property type="entry name" value="PROLINE-RICH AKT1 SUBSTRATE 1"/>
    <property type="match status" value="1"/>
</dbReference>
<dbReference type="Proteomes" id="UP001367676">
    <property type="component" value="Unassembled WGS sequence"/>
</dbReference>
<keyword evidence="3" id="KW-0812">Transmembrane</keyword>
<comment type="caution">
    <text evidence="4">The sequence shown here is derived from an EMBL/GenBank/DDBJ whole genome shotgun (WGS) entry which is preliminary data.</text>
</comment>
<dbReference type="GO" id="GO:0048011">
    <property type="term" value="P:neurotrophin TRK receptor signaling pathway"/>
    <property type="evidence" value="ECO:0007669"/>
    <property type="project" value="InterPro"/>
</dbReference>
<proteinExistence type="predicted"/>
<dbReference type="PANTHER" id="PTHR21844">
    <property type="entry name" value="AKT1 SUBSTRATE 1 PROTEIN"/>
    <property type="match status" value="1"/>
</dbReference>
<evidence type="ECO:0000313" key="4">
    <source>
        <dbReference type="EMBL" id="KAK7602230.1"/>
    </source>
</evidence>
<sequence>MRINSRAVSFSAYSGNDSDTRQAPSYTIAIFKGEHQTPTHTIAVIKPFVNQTNLFANDPLIYKPFLQPDQFTLVDQNESHEGEVFENSVSQPEVDISNQYYTLNTNQLDNLTVDPYSYFPTYEEMTSNLNFTGYPAAIPPVKHFTGYPNAAYTTSYPVLLTTELLDFTAPHPQDTQTVITKDKPYTLYHLGYKFWYGMLLFAVYHAIILIVFYLNKLAKHYLQFPAALQAAAASDCFRYYEQHQKYNPSVAVVTPKPIPDIVHLSEIANPQHVHRISNFFPTKFIRNHRPAQPGNIDRFNPHVKKPFNNDFSLAAKEPKPESTFFVEQVLESPTYNVETQSVENQQMYHGYYANPSYVTFTPVTFTTSEPVVSEDAVQPYTYYHIGTKFWYLPLYFTIAFVVLYGYLIIVNAAFRKWHFSTAKISRSNIGLMEATEHVLTAIEKAGEHYNDKVLEMKKQLMDSVDKKRKNTEEMIQKFIDEQQNLLKEFIVRANNDFQILKNILTNREDEPTINSYQDQTNESVSYPTNVTSAVLGSSENNTIVSISDMEKNWEKDTSAVDIPPSFDSEGLFPLDGMEEKTILEEDDHSEEDLSDTDDSGSRDEGIHIPRRKSVAFARSLPIRVPSDFNPSFRLFDDRVEDNKSKPNYKQKRRESPHDIAASIQALANSLHGDAIFGDLPRRKAGFRI</sequence>
<protein>
    <submittedName>
        <fullName evidence="4">Uncharacterized protein</fullName>
    </submittedName>
</protein>
<feature type="coiled-coil region" evidence="1">
    <location>
        <begin position="461"/>
        <end position="488"/>
    </location>
</feature>
<keyword evidence="3" id="KW-0472">Membrane</keyword>
<dbReference type="EMBL" id="JBBCAQ010000010">
    <property type="protein sequence ID" value="KAK7602230.1"/>
    <property type="molecule type" value="Genomic_DNA"/>
</dbReference>
<organism evidence="4 5">
    <name type="scientific">Parthenolecanium corni</name>
    <dbReference type="NCBI Taxonomy" id="536013"/>
    <lineage>
        <taxon>Eukaryota</taxon>
        <taxon>Metazoa</taxon>
        <taxon>Ecdysozoa</taxon>
        <taxon>Arthropoda</taxon>
        <taxon>Hexapoda</taxon>
        <taxon>Insecta</taxon>
        <taxon>Pterygota</taxon>
        <taxon>Neoptera</taxon>
        <taxon>Paraneoptera</taxon>
        <taxon>Hemiptera</taxon>
        <taxon>Sternorrhyncha</taxon>
        <taxon>Coccoidea</taxon>
        <taxon>Coccidae</taxon>
        <taxon>Parthenolecanium</taxon>
    </lineage>
</organism>
<keyword evidence="3" id="KW-1133">Transmembrane helix</keyword>
<evidence type="ECO:0000256" key="2">
    <source>
        <dbReference type="SAM" id="MobiDB-lite"/>
    </source>
</evidence>
<reference evidence="4 5" key="1">
    <citation type="submission" date="2024-03" db="EMBL/GenBank/DDBJ databases">
        <title>Adaptation during the transition from Ophiocordyceps entomopathogen to insect associate is accompanied by gene loss and intensified selection.</title>
        <authorList>
            <person name="Ward C.M."/>
            <person name="Onetto C.A."/>
            <person name="Borneman A.R."/>
        </authorList>
    </citation>
    <scope>NUCLEOTIDE SEQUENCE [LARGE SCALE GENOMIC DNA]</scope>
    <source>
        <strain evidence="4">AWRI1</strain>
        <tissue evidence="4">Single Adult Female</tissue>
    </source>
</reference>
<feature type="region of interest" description="Disordered" evidence="2">
    <location>
        <begin position="583"/>
        <end position="607"/>
    </location>
</feature>
<dbReference type="GO" id="GO:0032007">
    <property type="term" value="P:negative regulation of TOR signaling"/>
    <property type="evidence" value="ECO:0007669"/>
    <property type="project" value="InterPro"/>
</dbReference>
<accession>A0AAN9TSY5</accession>
<evidence type="ECO:0000256" key="3">
    <source>
        <dbReference type="SAM" id="Phobius"/>
    </source>
</evidence>
<evidence type="ECO:0000313" key="5">
    <source>
        <dbReference type="Proteomes" id="UP001367676"/>
    </source>
</evidence>
<feature type="compositionally biased region" description="Acidic residues" evidence="2">
    <location>
        <begin position="584"/>
        <end position="598"/>
    </location>
</feature>